<evidence type="ECO:0000259" key="2">
    <source>
        <dbReference type="PROSITE" id="PS50206"/>
    </source>
</evidence>
<dbReference type="SMART" id="SM00849">
    <property type="entry name" value="Lactamase_B"/>
    <property type="match status" value="1"/>
</dbReference>
<dbReference type="CDD" id="cd00158">
    <property type="entry name" value="RHOD"/>
    <property type="match status" value="1"/>
</dbReference>
<evidence type="ECO:0000313" key="3">
    <source>
        <dbReference type="EMBL" id="MBY5959240.1"/>
    </source>
</evidence>
<dbReference type="SUPFAM" id="SSF52821">
    <property type="entry name" value="Rhodanese/Cell cycle control phosphatase"/>
    <property type="match status" value="2"/>
</dbReference>
<keyword evidence="1" id="KW-0479">Metal-binding</keyword>
<dbReference type="InterPro" id="IPR001279">
    <property type="entry name" value="Metallo-B-lactamas"/>
</dbReference>
<name>A0A953HVI8_9BACT</name>
<dbReference type="GO" id="GO:0046872">
    <property type="term" value="F:metal ion binding"/>
    <property type="evidence" value="ECO:0007669"/>
    <property type="project" value="UniProtKB-KW"/>
</dbReference>
<dbReference type="AlphaFoldDB" id="A0A953HVI8"/>
<dbReference type="PANTHER" id="PTHR43084:SF1">
    <property type="entry name" value="PERSULFIDE DIOXYGENASE ETHE1, MITOCHONDRIAL"/>
    <property type="match status" value="1"/>
</dbReference>
<protein>
    <submittedName>
        <fullName evidence="3">MBL fold metallo-hydrolase</fullName>
    </submittedName>
</protein>
<feature type="domain" description="Rhodanese" evidence="2">
    <location>
        <begin position="265"/>
        <end position="306"/>
    </location>
</feature>
<dbReference type="SUPFAM" id="SSF56281">
    <property type="entry name" value="Metallo-hydrolase/oxidoreductase"/>
    <property type="match status" value="1"/>
</dbReference>
<dbReference type="EMBL" id="JAHVHU010000013">
    <property type="protein sequence ID" value="MBY5959240.1"/>
    <property type="molecule type" value="Genomic_DNA"/>
</dbReference>
<dbReference type="InterPro" id="IPR001763">
    <property type="entry name" value="Rhodanese-like_dom"/>
</dbReference>
<dbReference type="RefSeq" id="WP_222580778.1">
    <property type="nucleotide sequence ID" value="NZ_JAHVHU010000013.1"/>
</dbReference>
<dbReference type="Pfam" id="PF00753">
    <property type="entry name" value="Lactamase_B"/>
    <property type="match status" value="1"/>
</dbReference>
<dbReference type="GO" id="GO:0070813">
    <property type="term" value="P:hydrogen sulfide metabolic process"/>
    <property type="evidence" value="ECO:0007669"/>
    <property type="project" value="TreeGrafter"/>
</dbReference>
<evidence type="ECO:0000256" key="1">
    <source>
        <dbReference type="ARBA" id="ARBA00022723"/>
    </source>
</evidence>
<dbReference type="InterPro" id="IPR036866">
    <property type="entry name" value="RibonucZ/Hydroxyglut_hydro"/>
</dbReference>
<reference evidence="3" key="1">
    <citation type="submission" date="2021-06" db="EMBL/GenBank/DDBJ databases">
        <title>44 bacteria genomes isolated from Dapeng, Shenzhen.</title>
        <authorList>
            <person name="Zheng W."/>
            <person name="Yu S."/>
            <person name="Huang Y."/>
        </authorList>
    </citation>
    <scope>NUCLEOTIDE SEQUENCE</scope>
    <source>
        <strain evidence="3">DP5N28-2</strain>
    </source>
</reference>
<dbReference type="InterPro" id="IPR044528">
    <property type="entry name" value="POD-like_MBL-fold"/>
</dbReference>
<feature type="domain" description="Rhodanese" evidence="2">
    <location>
        <begin position="365"/>
        <end position="441"/>
    </location>
</feature>
<dbReference type="Gene3D" id="3.60.15.10">
    <property type="entry name" value="Ribonuclease Z/Hydroxyacylglutathione hydrolase-like"/>
    <property type="match status" value="1"/>
</dbReference>
<dbReference type="GO" id="GO:0050313">
    <property type="term" value="F:sulfur dioxygenase activity"/>
    <property type="evidence" value="ECO:0007669"/>
    <property type="project" value="InterPro"/>
</dbReference>
<dbReference type="PANTHER" id="PTHR43084">
    <property type="entry name" value="PERSULFIDE DIOXYGENASE ETHE1"/>
    <property type="match status" value="1"/>
</dbReference>
<dbReference type="InterPro" id="IPR051682">
    <property type="entry name" value="Mito_Persulfide_Diox"/>
</dbReference>
<dbReference type="FunFam" id="3.60.15.10:FF:000030">
    <property type="entry name" value="Metallo-beta-lactamase family protein"/>
    <property type="match status" value="1"/>
</dbReference>
<proteinExistence type="predicted"/>
<dbReference type="Pfam" id="PF00581">
    <property type="entry name" value="Rhodanese"/>
    <property type="match status" value="2"/>
</dbReference>
<comment type="caution">
    <text evidence="3">The sequence shown here is derived from an EMBL/GenBank/DDBJ whole genome shotgun (WGS) entry which is preliminary data.</text>
</comment>
<accession>A0A953HVI8</accession>
<evidence type="ECO:0000313" key="4">
    <source>
        <dbReference type="Proteomes" id="UP000753961"/>
    </source>
</evidence>
<dbReference type="PROSITE" id="PS50206">
    <property type="entry name" value="RHODANESE_3"/>
    <property type="match status" value="2"/>
</dbReference>
<dbReference type="InterPro" id="IPR036873">
    <property type="entry name" value="Rhodanese-like_dom_sf"/>
</dbReference>
<sequence>MIIEQIYDKALAHGSYAIESDGQVALVDPGRNPEPYLKFAEKHHGTIVAVFETHPHADFASSHIEFQKKFDAKIYVNPKVGVSYDYEPMEHEDTVQIGSMTMKALFTPGHSPDHNSYLAIDENGVKKAVFTGDSLFIGDVGRPDLREGAGNIQVSRKELAGMMFDTIHDVFAHLPDDVVVYPAHGAGSLCGKNISDERSSTIGIQKQENWAFQMDDKDRFMESFLEGQPFIPSYFPHSVEINRKGVPPMADSINKIPRLDSSAILEENTTIIDTRKEEIFKKSHLKGAINIQAGENDKFETWLGAMVKPGEPFYLVGKDEAAVTNAMERTAKIGYESYIKGALVASATDEKVSSETTPLDRFKENPEKFTIVDIRNKPEVQAEQFFPSAINIPLPELSERIHEIPTDQPVVVHCAGGYRSAIGSSLLDKKIGDQVKIYDLSDDIQSWK</sequence>
<dbReference type="Proteomes" id="UP000753961">
    <property type="component" value="Unassembled WGS sequence"/>
</dbReference>
<organism evidence="3 4">
    <name type="scientific">Membranihabitans marinus</name>
    <dbReference type="NCBI Taxonomy" id="1227546"/>
    <lineage>
        <taxon>Bacteria</taxon>
        <taxon>Pseudomonadati</taxon>
        <taxon>Bacteroidota</taxon>
        <taxon>Saprospiria</taxon>
        <taxon>Saprospirales</taxon>
        <taxon>Saprospiraceae</taxon>
        <taxon>Membranihabitans</taxon>
    </lineage>
</organism>
<gene>
    <name evidence="3" type="ORF">KUV50_13895</name>
</gene>
<dbReference type="Gene3D" id="3.40.250.10">
    <property type="entry name" value="Rhodanese-like domain"/>
    <property type="match status" value="2"/>
</dbReference>
<keyword evidence="4" id="KW-1185">Reference proteome</keyword>
<dbReference type="GO" id="GO:0006749">
    <property type="term" value="P:glutathione metabolic process"/>
    <property type="evidence" value="ECO:0007669"/>
    <property type="project" value="InterPro"/>
</dbReference>
<dbReference type="SMART" id="SM00450">
    <property type="entry name" value="RHOD"/>
    <property type="match status" value="2"/>
</dbReference>
<dbReference type="CDD" id="cd07724">
    <property type="entry name" value="POD-like_MBL-fold"/>
    <property type="match status" value="1"/>
</dbReference>